<accession>A0A0N4YBN4</accession>
<dbReference type="OMA" id="HVRMETI"/>
<dbReference type="PANTHER" id="PTHR43519">
    <property type="entry name" value="ATP-DEPENDENT RNA HELICASE HRPB"/>
    <property type="match status" value="1"/>
</dbReference>
<feature type="domain" description="Helicase ATP-binding" evidence="5">
    <location>
        <begin position="1"/>
        <end position="83"/>
    </location>
</feature>
<keyword evidence="3" id="KW-0347">Helicase</keyword>
<dbReference type="EMBL" id="UYSL01021174">
    <property type="protein sequence ID" value="VDL77475.1"/>
    <property type="molecule type" value="Genomic_DNA"/>
</dbReference>
<protein>
    <submittedName>
        <fullName evidence="8">Helicase ATP-binding domain-containing protein</fullName>
    </submittedName>
</protein>
<dbReference type="Pfam" id="PF00270">
    <property type="entry name" value="DEAD"/>
    <property type="match status" value="1"/>
</dbReference>
<evidence type="ECO:0000313" key="8">
    <source>
        <dbReference type="WBParaSite" id="NBR_0001388501-mRNA-1"/>
    </source>
</evidence>
<dbReference type="GO" id="GO:0016787">
    <property type="term" value="F:hydrolase activity"/>
    <property type="evidence" value="ECO:0007669"/>
    <property type="project" value="UniProtKB-KW"/>
</dbReference>
<evidence type="ECO:0000313" key="6">
    <source>
        <dbReference type="EMBL" id="VDL77475.1"/>
    </source>
</evidence>
<reference evidence="8" key="1">
    <citation type="submission" date="2017-02" db="UniProtKB">
        <authorList>
            <consortium name="WormBaseParasite"/>
        </authorList>
    </citation>
    <scope>IDENTIFICATION</scope>
</reference>
<dbReference type="PROSITE" id="PS51192">
    <property type="entry name" value="HELICASE_ATP_BIND_1"/>
    <property type="match status" value="1"/>
</dbReference>
<evidence type="ECO:0000256" key="4">
    <source>
        <dbReference type="ARBA" id="ARBA00022840"/>
    </source>
</evidence>
<dbReference type="GO" id="GO:0004386">
    <property type="term" value="F:helicase activity"/>
    <property type="evidence" value="ECO:0007669"/>
    <property type="project" value="UniProtKB-KW"/>
</dbReference>
<dbReference type="AlphaFoldDB" id="A0A0N4YBN4"/>
<dbReference type="InterPro" id="IPR001650">
    <property type="entry name" value="Helicase_C-like"/>
</dbReference>
<dbReference type="PANTHER" id="PTHR43519:SF1">
    <property type="entry name" value="ATP-DEPENDENT RNA HELICASE HRPB"/>
    <property type="match status" value="1"/>
</dbReference>
<dbReference type="SUPFAM" id="SSF52540">
    <property type="entry name" value="P-loop containing nucleoside triphosphate hydrolases"/>
    <property type="match status" value="1"/>
</dbReference>
<dbReference type="InterPro" id="IPR014001">
    <property type="entry name" value="Helicase_ATP-bd"/>
</dbReference>
<dbReference type="GO" id="GO:0003676">
    <property type="term" value="F:nucleic acid binding"/>
    <property type="evidence" value="ECO:0007669"/>
    <property type="project" value="InterPro"/>
</dbReference>
<dbReference type="WBParaSite" id="NBR_0001388501-mRNA-1">
    <property type="protein sequence ID" value="NBR_0001388501-mRNA-1"/>
    <property type="gene ID" value="NBR_0001388501"/>
</dbReference>
<dbReference type="InterPro" id="IPR027417">
    <property type="entry name" value="P-loop_NTPase"/>
</dbReference>
<evidence type="ECO:0000313" key="7">
    <source>
        <dbReference type="Proteomes" id="UP000271162"/>
    </source>
</evidence>
<organism evidence="8">
    <name type="scientific">Nippostrongylus brasiliensis</name>
    <name type="common">Rat hookworm</name>
    <dbReference type="NCBI Taxonomy" id="27835"/>
    <lineage>
        <taxon>Eukaryota</taxon>
        <taxon>Metazoa</taxon>
        <taxon>Ecdysozoa</taxon>
        <taxon>Nematoda</taxon>
        <taxon>Chromadorea</taxon>
        <taxon>Rhabditida</taxon>
        <taxon>Rhabditina</taxon>
        <taxon>Rhabditomorpha</taxon>
        <taxon>Strongyloidea</taxon>
        <taxon>Heligmosomidae</taxon>
        <taxon>Nippostrongylus</taxon>
    </lineage>
</organism>
<evidence type="ECO:0000256" key="3">
    <source>
        <dbReference type="ARBA" id="ARBA00022806"/>
    </source>
</evidence>
<keyword evidence="2" id="KW-0378">Hydrolase</keyword>
<evidence type="ECO:0000256" key="2">
    <source>
        <dbReference type="ARBA" id="ARBA00022801"/>
    </source>
</evidence>
<keyword evidence="1" id="KW-0547">Nucleotide-binding</keyword>
<proteinExistence type="predicted"/>
<dbReference type="GO" id="GO:0005524">
    <property type="term" value="F:ATP binding"/>
    <property type="evidence" value="ECO:0007669"/>
    <property type="project" value="UniProtKB-KW"/>
</dbReference>
<name>A0A0N4YBN4_NIPBR</name>
<dbReference type="SMART" id="SM00490">
    <property type="entry name" value="HELICc"/>
    <property type="match status" value="1"/>
</dbReference>
<evidence type="ECO:0000256" key="1">
    <source>
        <dbReference type="ARBA" id="ARBA00022741"/>
    </source>
</evidence>
<keyword evidence="4" id="KW-0067">ATP-binding</keyword>
<dbReference type="Pfam" id="PF00271">
    <property type="entry name" value="Helicase_C"/>
    <property type="match status" value="1"/>
</dbReference>
<evidence type="ECO:0000259" key="5">
    <source>
        <dbReference type="PROSITE" id="PS51192"/>
    </source>
</evidence>
<reference evidence="6 7" key="2">
    <citation type="submission" date="2018-11" db="EMBL/GenBank/DDBJ databases">
        <authorList>
            <consortium name="Pathogen Informatics"/>
        </authorList>
    </citation>
    <scope>NUCLEOTIDE SEQUENCE [LARGE SCALE GENOMIC DNA]</scope>
</reference>
<dbReference type="Gene3D" id="3.40.50.300">
    <property type="entry name" value="P-loop containing nucleotide triphosphate hydrolases"/>
    <property type="match status" value="2"/>
</dbReference>
<sequence>MTSRAKAKHKRPHAQAVVISHGHLAHRLVNEPRYLDRFGVVIVDEAHVKHFESMLLVKYIYQAAEARKETPKKLHAVFMSATLRMWKGEGYEERCDCKSNYPILDHELSGRDEHEARNNAEKLCLSRAQEVQSVLYLVPTAEGALGAKAIATRLKGKLPCAVIALTRSTYDNAMRELKENEGETKVIVATDIVEVGANLDIDVVIDLGIKRTYRCKDAHVRMETVRINRASWTQRVGRARPNSTICGGVKCVGI</sequence>
<keyword evidence="7" id="KW-1185">Reference proteome</keyword>
<gene>
    <name evidence="6" type="ORF">NBR_LOCUS13886</name>
</gene>
<dbReference type="STRING" id="27835.A0A0N4YBN4"/>
<dbReference type="Proteomes" id="UP000271162">
    <property type="component" value="Unassembled WGS sequence"/>
</dbReference>
<dbReference type="InterPro" id="IPR011545">
    <property type="entry name" value="DEAD/DEAH_box_helicase_dom"/>
</dbReference>